<dbReference type="EnsemblPlants" id="PGSC0003DMT400084869">
    <property type="protein sequence ID" value="PGSC0003DMT400084869"/>
    <property type="gene ID" value="PGSC0003DMG400034440"/>
</dbReference>
<proteinExistence type="predicted"/>
<reference evidence="1" key="2">
    <citation type="submission" date="2015-06" db="UniProtKB">
        <authorList>
            <consortium name="EnsemblPlants"/>
        </authorList>
    </citation>
    <scope>IDENTIFICATION</scope>
    <source>
        <strain evidence="1">DM1-3 516 R44</strain>
    </source>
</reference>
<dbReference type="PaxDb" id="4113-PGSC0003DMT400084869"/>
<evidence type="ECO:0000313" key="1">
    <source>
        <dbReference type="EnsemblPlants" id="PGSC0003DMT400084869"/>
    </source>
</evidence>
<dbReference type="Proteomes" id="UP000011115">
    <property type="component" value="Unassembled WGS sequence"/>
</dbReference>
<sequence length="123" mass="13622">MLSVIHRKALSIADMPIFLENSEPILSASPIWLAKEILVRKSIDSQAVLSELEDNQPLQSRWIELRARSRPNSSRVPAATILFPGDIVPAPAPPPKLLNRLKPDGLRTILEEKLLSTEGLEGK</sequence>
<keyword evidence="2" id="KW-1185">Reference proteome</keyword>
<accession>M1D884</accession>
<organism evidence="1 2">
    <name type="scientific">Solanum tuberosum</name>
    <name type="common">Potato</name>
    <dbReference type="NCBI Taxonomy" id="4113"/>
    <lineage>
        <taxon>Eukaryota</taxon>
        <taxon>Viridiplantae</taxon>
        <taxon>Streptophyta</taxon>
        <taxon>Embryophyta</taxon>
        <taxon>Tracheophyta</taxon>
        <taxon>Spermatophyta</taxon>
        <taxon>Magnoliopsida</taxon>
        <taxon>eudicotyledons</taxon>
        <taxon>Gunneridae</taxon>
        <taxon>Pentapetalae</taxon>
        <taxon>asterids</taxon>
        <taxon>lamiids</taxon>
        <taxon>Solanales</taxon>
        <taxon>Solanaceae</taxon>
        <taxon>Solanoideae</taxon>
        <taxon>Solaneae</taxon>
        <taxon>Solanum</taxon>
    </lineage>
</organism>
<dbReference type="InParanoid" id="M1D884"/>
<evidence type="ECO:0000313" key="2">
    <source>
        <dbReference type="Proteomes" id="UP000011115"/>
    </source>
</evidence>
<dbReference type="Gramene" id="PGSC0003DMT400084869">
    <property type="protein sequence ID" value="PGSC0003DMT400084869"/>
    <property type="gene ID" value="PGSC0003DMG400034440"/>
</dbReference>
<dbReference type="AlphaFoldDB" id="M1D884"/>
<name>M1D884_SOLTU</name>
<reference evidence="2" key="1">
    <citation type="journal article" date="2011" name="Nature">
        <title>Genome sequence and analysis of the tuber crop potato.</title>
        <authorList>
            <consortium name="The Potato Genome Sequencing Consortium"/>
        </authorList>
    </citation>
    <scope>NUCLEOTIDE SEQUENCE [LARGE SCALE GENOMIC DNA]</scope>
    <source>
        <strain evidence="2">cv. DM1-3 516 R44</strain>
    </source>
</reference>
<dbReference type="HOGENOM" id="CLU_2019334_0_0_1"/>
<protein>
    <submittedName>
        <fullName evidence="1">Uncharacterized protein</fullName>
    </submittedName>
</protein>